<dbReference type="RefSeq" id="WP_094801405.1">
    <property type="nucleotide sequence ID" value="NZ_NEVP01000009.1"/>
</dbReference>
<accession>A0A261TI97</accession>
<keyword evidence="2" id="KW-1185">Reference proteome</keyword>
<reference evidence="1 2" key="1">
    <citation type="submission" date="2017-05" db="EMBL/GenBank/DDBJ databases">
        <title>Complete and WGS of Bordetella genogroups.</title>
        <authorList>
            <person name="Spilker T."/>
            <person name="LiPuma J."/>
        </authorList>
    </citation>
    <scope>NUCLEOTIDE SEQUENCE [LARGE SCALE GENOMIC DNA]</scope>
    <source>
        <strain evidence="1 2">AU10456</strain>
    </source>
</reference>
<evidence type="ECO:0000313" key="2">
    <source>
        <dbReference type="Proteomes" id="UP000216913"/>
    </source>
</evidence>
<dbReference type="Proteomes" id="UP000216913">
    <property type="component" value="Unassembled WGS sequence"/>
</dbReference>
<protein>
    <recommendedName>
        <fullName evidence="3">SUKH-4 immunity protein of toxin-antitoxin system</fullName>
    </recommendedName>
</protein>
<evidence type="ECO:0000313" key="1">
    <source>
        <dbReference type="EMBL" id="OZI48991.1"/>
    </source>
</evidence>
<gene>
    <name evidence="1" type="ORF">CAL25_15315</name>
</gene>
<organism evidence="1 2">
    <name type="scientific">Bordetella genomosp. 5</name>
    <dbReference type="NCBI Taxonomy" id="1395608"/>
    <lineage>
        <taxon>Bacteria</taxon>
        <taxon>Pseudomonadati</taxon>
        <taxon>Pseudomonadota</taxon>
        <taxon>Betaproteobacteria</taxon>
        <taxon>Burkholderiales</taxon>
        <taxon>Alcaligenaceae</taxon>
        <taxon>Bordetella</taxon>
    </lineage>
</organism>
<comment type="caution">
    <text evidence="1">The sequence shown here is derived from an EMBL/GenBank/DDBJ whole genome shotgun (WGS) entry which is preliminary data.</text>
</comment>
<evidence type="ECO:0008006" key="3">
    <source>
        <dbReference type="Google" id="ProtNLM"/>
    </source>
</evidence>
<proteinExistence type="predicted"/>
<name>A0A261TI97_9BORD</name>
<dbReference type="InterPro" id="IPR025851">
    <property type="entry name" value="SUKH-4"/>
</dbReference>
<dbReference type="Pfam" id="PF14435">
    <property type="entry name" value="SUKH-4"/>
    <property type="match status" value="1"/>
</dbReference>
<dbReference type="EMBL" id="NEVP01000009">
    <property type="protein sequence ID" value="OZI48991.1"/>
    <property type="molecule type" value="Genomic_DNA"/>
</dbReference>
<sequence>MTHDDLSSLYAGGAARLDARTLADAGLDDQACAWLCEPGVPVQPVPPISLIEFVPPAMRSFGDGAGMVIAREPWGEALWLVVLPDGHVMTAGPGEAHLYVNARLENFLHFLVAYQRFQAMASVADAGAKVYSQADMQARLEAFRRGEVGAEPQAEAGFDRAAALGELERTWRKRDAAALERGAWWHRIREQLRDGLL</sequence>
<dbReference type="AlphaFoldDB" id="A0A261TI97"/>
<dbReference type="OrthoDB" id="8666783at2"/>